<reference evidence="3 4" key="1">
    <citation type="submission" date="2015-02" db="EMBL/GenBank/DDBJ databases">
        <title>Improved understanding of the partial-nitritation anammox process through 23 genomes representing the majority of the microbial community.</title>
        <authorList>
            <person name="Speth D.R."/>
            <person name="In T Zandt M."/>
            <person name="Guerrero Cruz S."/>
            <person name="Jetten M.S."/>
            <person name="Dutilh B.E."/>
        </authorList>
    </citation>
    <scope>NUCLEOTIDE SEQUENCE [LARGE SCALE GENOMIC DNA]</scope>
    <source>
        <strain evidence="3">OLB20</strain>
    </source>
</reference>
<feature type="binding site" evidence="2">
    <location>
        <position position="183"/>
    </location>
    <ligand>
        <name>Fe cation</name>
        <dbReference type="ChEBI" id="CHEBI:24875"/>
        <label>2</label>
    </ligand>
</feature>
<dbReference type="GO" id="GO:0004113">
    <property type="term" value="F:2',3'-cyclic-nucleotide 3'-phosphodiesterase activity"/>
    <property type="evidence" value="ECO:0007669"/>
    <property type="project" value="TreeGrafter"/>
</dbReference>
<dbReference type="PANTHER" id="PTHR36303">
    <property type="entry name" value="2',3'-CYCLIC-NUCLEOTIDE 2'-PHOSPHODIESTERASE"/>
    <property type="match status" value="1"/>
</dbReference>
<evidence type="ECO:0008006" key="5">
    <source>
        <dbReference type="Google" id="ProtNLM"/>
    </source>
</evidence>
<evidence type="ECO:0000256" key="1">
    <source>
        <dbReference type="PIRSR" id="PIRSR004789-50"/>
    </source>
</evidence>
<dbReference type="Gene3D" id="3.60.21.10">
    <property type="match status" value="1"/>
</dbReference>
<dbReference type="PANTHER" id="PTHR36303:SF1">
    <property type="entry name" value="2',3'-CYCLIC-NUCLEOTIDE 2'-PHOSPHODIESTERASE"/>
    <property type="match status" value="1"/>
</dbReference>
<dbReference type="SUPFAM" id="SSF56300">
    <property type="entry name" value="Metallo-dependent phosphatases"/>
    <property type="match status" value="1"/>
</dbReference>
<gene>
    <name evidence="3" type="ORF">TR69_WS6001000972</name>
</gene>
<organism evidence="3 4">
    <name type="scientific">candidate division WS6 bacterium OLB20</name>
    <dbReference type="NCBI Taxonomy" id="1617426"/>
    <lineage>
        <taxon>Bacteria</taxon>
        <taxon>Candidatus Dojkabacteria</taxon>
    </lineage>
</organism>
<feature type="active site" description="Proton donor" evidence="1">
    <location>
        <position position="68"/>
    </location>
</feature>
<evidence type="ECO:0000313" key="3">
    <source>
        <dbReference type="EMBL" id="KXK26948.1"/>
    </source>
</evidence>
<accession>A0A136LZ65</accession>
<dbReference type="Proteomes" id="UP000070457">
    <property type="component" value="Unassembled WGS sequence"/>
</dbReference>
<keyword evidence="2" id="KW-0479">Metal-binding</keyword>
<evidence type="ECO:0000313" key="4">
    <source>
        <dbReference type="Proteomes" id="UP000070457"/>
    </source>
</evidence>
<feature type="binding site" evidence="2">
    <location>
        <position position="8"/>
    </location>
    <ligand>
        <name>Fe cation</name>
        <dbReference type="ChEBI" id="CHEBI:24875"/>
        <label>1</label>
    </ligand>
</feature>
<dbReference type="EMBL" id="JYNZ01000003">
    <property type="protein sequence ID" value="KXK26948.1"/>
    <property type="molecule type" value="Genomic_DNA"/>
</dbReference>
<dbReference type="GO" id="GO:0046872">
    <property type="term" value="F:metal ion binding"/>
    <property type="evidence" value="ECO:0007669"/>
    <property type="project" value="UniProtKB-KW"/>
</dbReference>
<dbReference type="PATRIC" id="fig|1617426.3.peg.957"/>
<dbReference type="InterPro" id="IPR029052">
    <property type="entry name" value="Metallo-depent_PP-like"/>
</dbReference>
<feature type="binding site" evidence="2">
    <location>
        <position position="40"/>
    </location>
    <ligand>
        <name>Fe cation</name>
        <dbReference type="ChEBI" id="CHEBI:24875"/>
        <label>1</label>
    </ligand>
</feature>
<dbReference type="STRING" id="1617426.TR69_WS6001000972"/>
<feature type="binding site" evidence="2">
    <location>
        <position position="158"/>
    </location>
    <ligand>
        <name>Fe cation</name>
        <dbReference type="ChEBI" id="CHEBI:24875"/>
        <label>2</label>
    </ligand>
</feature>
<name>A0A136LZ65_9BACT</name>
<proteinExistence type="predicted"/>
<evidence type="ECO:0000256" key="2">
    <source>
        <dbReference type="PIRSR" id="PIRSR004789-51"/>
    </source>
</evidence>
<dbReference type="PIRSF" id="PIRSF004789">
    <property type="entry name" value="DR1281"/>
    <property type="match status" value="1"/>
</dbReference>
<feature type="binding site" evidence="2">
    <location>
        <position position="39"/>
    </location>
    <ligand>
        <name>Fe cation</name>
        <dbReference type="ChEBI" id="CHEBI:24875"/>
        <label>1</label>
    </ligand>
</feature>
<protein>
    <recommendedName>
        <fullName evidence="5">Metallophosphoesterase</fullName>
    </recommendedName>
</protein>
<dbReference type="Pfam" id="PF13277">
    <property type="entry name" value="YmdB"/>
    <property type="match status" value="1"/>
</dbReference>
<comment type="caution">
    <text evidence="3">The sequence shown here is derived from an EMBL/GenBank/DDBJ whole genome shotgun (WGS) entry which is preliminary data.</text>
</comment>
<dbReference type="InterPro" id="IPR005235">
    <property type="entry name" value="YmdB-like"/>
</dbReference>
<feature type="binding site" evidence="2">
    <location>
        <position position="185"/>
    </location>
    <ligand>
        <name>Fe cation</name>
        <dbReference type="ChEBI" id="CHEBI:24875"/>
        <label>1</label>
    </ligand>
</feature>
<dbReference type="AlphaFoldDB" id="A0A136LZ65"/>
<feature type="binding site" evidence="2">
    <location>
        <position position="67"/>
    </location>
    <ligand>
        <name>Fe cation</name>
        <dbReference type="ChEBI" id="CHEBI:24875"/>
        <label>2</label>
    </ligand>
</feature>
<feature type="binding site" evidence="2">
    <location>
        <position position="39"/>
    </location>
    <ligand>
        <name>Fe cation</name>
        <dbReference type="ChEBI" id="CHEBI:24875"/>
        <label>2</label>
    </ligand>
</feature>
<sequence length="266" mass="29578">MNILCIGDISGRPGRQTVGALLPQIKREEKVDFVIANCENAAGGYGVTRAVLDELIGYGVDYFTSGDHVWKVREFVEEMHDSNLPILRPYNYEGQEQLPGRGWAVVDMGSRRLAIVNLLGQVFMHEPVRSPFWMIDRILEELAEAGIKENDPVIIDIHAEATAEKISLAYYVKDRVSGVFGTHTHVPTADQRIIGRAAYVTDAGMVGPLDASLWAGFDAVINNFKFPFKQGKVMEMGGRRVFNSVLITVENGRATAIKRVDRTLQE</sequence>